<evidence type="ECO:0000256" key="3">
    <source>
        <dbReference type="ARBA" id="ARBA00022801"/>
    </source>
</evidence>
<keyword evidence="2" id="KW-0645">Protease</keyword>
<dbReference type="InterPro" id="IPR000209">
    <property type="entry name" value="Peptidase_S8/S53_dom"/>
</dbReference>
<feature type="domain" description="Peptidase S8/S53" evidence="5">
    <location>
        <begin position="6"/>
        <end position="71"/>
    </location>
</feature>
<name>X0Y9P1_9ZZZZ</name>
<dbReference type="AlphaFoldDB" id="X0Y9P1"/>
<dbReference type="PANTHER" id="PTHR43399:SF4">
    <property type="entry name" value="CELL WALL-ASSOCIATED PROTEASE"/>
    <property type="match status" value="1"/>
</dbReference>
<accession>X0Y9P1</accession>
<sequence>TGSVWSTLPTDTYGGMCGTSMSAPTTSGVIALMLEEFANKPYPLPSTIKAILIHTAKDLGNAGPDYSFGYGRINATSAIDKIKEDTEINDVIIEGAISAQEETDEFNINVPEGISSVKVTLVWDDYPAAANADPALVNDLDLVLIGPSETTHYPWVLDPNSPGNPATTGTNTIDNVEQVYVENPQAGIWTVRVKGTTIPNPPQSYSIVSDYSSSIKPTVVVKT</sequence>
<comment type="caution">
    <text evidence="6">The sequence shown here is derived from an EMBL/GenBank/DDBJ whole genome shotgun (WGS) entry which is preliminary data.</text>
</comment>
<keyword evidence="4" id="KW-0720">Serine protease</keyword>
<comment type="similarity">
    <text evidence="1">Belongs to the peptidase S8 family.</text>
</comment>
<dbReference type="InterPro" id="IPR023828">
    <property type="entry name" value="Peptidase_S8_Ser-AS"/>
</dbReference>
<dbReference type="Pfam" id="PF00082">
    <property type="entry name" value="Peptidase_S8"/>
    <property type="match status" value="1"/>
</dbReference>
<feature type="non-terminal residue" evidence="6">
    <location>
        <position position="1"/>
    </location>
</feature>
<dbReference type="InterPro" id="IPR036852">
    <property type="entry name" value="Peptidase_S8/S53_dom_sf"/>
</dbReference>
<evidence type="ECO:0000256" key="2">
    <source>
        <dbReference type="ARBA" id="ARBA00022670"/>
    </source>
</evidence>
<dbReference type="SUPFAM" id="SSF52743">
    <property type="entry name" value="Subtilisin-like"/>
    <property type="match status" value="1"/>
</dbReference>
<dbReference type="PROSITE" id="PS51892">
    <property type="entry name" value="SUBTILASE"/>
    <property type="match status" value="1"/>
</dbReference>
<evidence type="ECO:0000313" key="6">
    <source>
        <dbReference type="EMBL" id="GAG44002.1"/>
    </source>
</evidence>
<keyword evidence="3" id="KW-0378">Hydrolase</keyword>
<evidence type="ECO:0000259" key="5">
    <source>
        <dbReference type="Pfam" id="PF00082"/>
    </source>
</evidence>
<feature type="non-terminal residue" evidence="6">
    <location>
        <position position="223"/>
    </location>
</feature>
<evidence type="ECO:0000256" key="1">
    <source>
        <dbReference type="ARBA" id="ARBA00011073"/>
    </source>
</evidence>
<protein>
    <recommendedName>
        <fullName evidence="5">Peptidase S8/S53 domain-containing protein</fullName>
    </recommendedName>
</protein>
<dbReference type="PANTHER" id="PTHR43399">
    <property type="entry name" value="SUBTILISIN-RELATED"/>
    <property type="match status" value="1"/>
</dbReference>
<dbReference type="GO" id="GO:0004252">
    <property type="term" value="F:serine-type endopeptidase activity"/>
    <property type="evidence" value="ECO:0007669"/>
    <property type="project" value="InterPro"/>
</dbReference>
<dbReference type="SUPFAM" id="SSF49785">
    <property type="entry name" value="Galactose-binding domain-like"/>
    <property type="match status" value="1"/>
</dbReference>
<evidence type="ECO:0000256" key="4">
    <source>
        <dbReference type="ARBA" id="ARBA00022825"/>
    </source>
</evidence>
<reference evidence="6" key="1">
    <citation type="journal article" date="2014" name="Front. Microbiol.">
        <title>High frequency of phylogenetically diverse reductive dehalogenase-homologous genes in deep subseafloor sedimentary metagenomes.</title>
        <authorList>
            <person name="Kawai M."/>
            <person name="Futagami T."/>
            <person name="Toyoda A."/>
            <person name="Takaki Y."/>
            <person name="Nishi S."/>
            <person name="Hori S."/>
            <person name="Arai W."/>
            <person name="Tsubouchi T."/>
            <person name="Morono Y."/>
            <person name="Uchiyama I."/>
            <person name="Ito T."/>
            <person name="Fujiyama A."/>
            <person name="Inagaki F."/>
            <person name="Takami H."/>
        </authorList>
    </citation>
    <scope>NUCLEOTIDE SEQUENCE</scope>
    <source>
        <strain evidence="6">Expedition CK06-06</strain>
    </source>
</reference>
<organism evidence="6">
    <name type="scientific">marine sediment metagenome</name>
    <dbReference type="NCBI Taxonomy" id="412755"/>
    <lineage>
        <taxon>unclassified sequences</taxon>
        <taxon>metagenomes</taxon>
        <taxon>ecological metagenomes</taxon>
    </lineage>
</organism>
<dbReference type="GO" id="GO:0006508">
    <property type="term" value="P:proteolysis"/>
    <property type="evidence" value="ECO:0007669"/>
    <property type="project" value="UniProtKB-KW"/>
</dbReference>
<proteinExistence type="inferred from homology"/>
<dbReference type="Gene3D" id="2.60.120.380">
    <property type="match status" value="1"/>
</dbReference>
<dbReference type="EMBL" id="BARS01053932">
    <property type="protein sequence ID" value="GAG44002.1"/>
    <property type="molecule type" value="Genomic_DNA"/>
</dbReference>
<gene>
    <name evidence="6" type="ORF">S01H1_79937</name>
</gene>
<dbReference type="InterPro" id="IPR051048">
    <property type="entry name" value="Peptidase_S8/S53_subtilisin"/>
</dbReference>
<dbReference type="Gene3D" id="3.40.50.200">
    <property type="entry name" value="Peptidase S8/S53 domain"/>
    <property type="match status" value="1"/>
</dbReference>
<dbReference type="PROSITE" id="PS00138">
    <property type="entry name" value="SUBTILASE_SER"/>
    <property type="match status" value="1"/>
</dbReference>
<dbReference type="InterPro" id="IPR008979">
    <property type="entry name" value="Galactose-bd-like_sf"/>
</dbReference>